<evidence type="ECO:0000313" key="2">
    <source>
        <dbReference type="Proteomes" id="UP000887565"/>
    </source>
</evidence>
<organism evidence="2 3">
    <name type="scientific">Romanomermis culicivorax</name>
    <name type="common">Nematode worm</name>
    <dbReference type="NCBI Taxonomy" id="13658"/>
    <lineage>
        <taxon>Eukaryota</taxon>
        <taxon>Metazoa</taxon>
        <taxon>Ecdysozoa</taxon>
        <taxon>Nematoda</taxon>
        <taxon>Enoplea</taxon>
        <taxon>Dorylaimia</taxon>
        <taxon>Mermithida</taxon>
        <taxon>Mermithoidea</taxon>
        <taxon>Mermithidae</taxon>
        <taxon>Romanomermis</taxon>
    </lineage>
</organism>
<reference evidence="3" key="1">
    <citation type="submission" date="2022-11" db="UniProtKB">
        <authorList>
            <consortium name="WormBaseParasite"/>
        </authorList>
    </citation>
    <scope>IDENTIFICATION</scope>
</reference>
<sequence>MMATDDDSGARAGFYTPALGLVPELCEAGHGFYQVPLKKYYILTVLFSLHTSYTKEQGLKMHLNEKGKKKNKEKRKEKETEKK</sequence>
<feature type="region of interest" description="Disordered" evidence="1">
    <location>
        <begin position="58"/>
        <end position="83"/>
    </location>
</feature>
<dbReference type="AlphaFoldDB" id="A0A915I3U0"/>
<name>A0A915I3U0_ROMCU</name>
<proteinExistence type="predicted"/>
<keyword evidence="2" id="KW-1185">Reference proteome</keyword>
<accession>A0A915I3U0</accession>
<protein>
    <submittedName>
        <fullName evidence="3">Uncharacterized protein</fullName>
    </submittedName>
</protein>
<evidence type="ECO:0000256" key="1">
    <source>
        <dbReference type="SAM" id="MobiDB-lite"/>
    </source>
</evidence>
<evidence type="ECO:0000313" key="3">
    <source>
        <dbReference type="WBParaSite" id="nRc.2.0.1.t08500-RA"/>
    </source>
</evidence>
<dbReference type="WBParaSite" id="nRc.2.0.1.t08500-RA">
    <property type="protein sequence ID" value="nRc.2.0.1.t08500-RA"/>
    <property type="gene ID" value="nRc.2.0.1.g08500"/>
</dbReference>
<feature type="compositionally biased region" description="Basic and acidic residues" evidence="1">
    <location>
        <begin position="74"/>
        <end position="83"/>
    </location>
</feature>
<dbReference type="Proteomes" id="UP000887565">
    <property type="component" value="Unplaced"/>
</dbReference>